<name>A0AAN6WTP9_9PEZI</name>
<dbReference type="InterPro" id="IPR014848">
    <property type="entry name" value="Rgp1"/>
</dbReference>
<feature type="compositionally biased region" description="Polar residues" evidence="1">
    <location>
        <begin position="295"/>
        <end position="305"/>
    </location>
</feature>
<feature type="region of interest" description="Disordered" evidence="1">
    <location>
        <begin position="851"/>
        <end position="910"/>
    </location>
</feature>
<feature type="compositionally biased region" description="Polar residues" evidence="1">
    <location>
        <begin position="402"/>
        <end position="418"/>
    </location>
</feature>
<dbReference type="Pfam" id="PF08737">
    <property type="entry name" value="Rgp1"/>
    <property type="match status" value="1"/>
</dbReference>
<reference evidence="2" key="1">
    <citation type="journal article" date="2023" name="Mol. Phylogenet. Evol.">
        <title>Genome-scale phylogeny and comparative genomics of the fungal order Sordariales.</title>
        <authorList>
            <person name="Hensen N."/>
            <person name="Bonometti L."/>
            <person name="Westerberg I."/>
            <person name="Brannstrom I.O."/>
            <person name="Guillou S."/>
            <person name="Cros-Aarteil S."/>
            <person name="Calhoun S."/>
            <person name="Haridas S."/>
            <person name="Kuo A."/>
            <person name="Mondo S."/>
            <person name="Pangilinan J."/>
            <person name="Riley R."/>
            <person name="LaButti K."/>
            <person name="Andreopoulos B."/>
            <person name="Lipzen A."/>
            <person name="Chen C."/>
            <person name="Yan M."/>
            <person name="Daum C."/>
            <person name="Ng V."/>
            <person name="Clum A."/>
            <person name="Steindorff A."/>
            <person name="Ohm R.A."/>
            <person name="Martin F."/>
            <person name="Silar P."/>
            <person name="Natvig D.O."/>
            <person name="Lalanne C."/>
            <person name="Gautier V."/>
            <person name="Ament-Velasquez S.L."/>
            <person name="Kruys A."/>
            <person name="Hutchinson M.I."/>
            <person name="Powell A.J."/>
            <person name="Barry K."/>
            <person name="Miller A.N."/>
            <person name="Grigoriev I.V."/>
            <person name="Debuchy R."/>
            <person name="Gladieux P."/>
            <person name="Hiltunen Thoren M."/>
            <person name="Johannesson H."/>
        </authorList>
    </citation>
    <scope>NUCLEOTIDE SEQUENCE</scope>
    <source>
        <strain evidence="2">PSN309</strain>
    </source>
</reference>
<feature type="compositionally biased region" description="Acidic residues" evidence="1">
    <location>
        <begin position="855"/>
        <end position="877"/>
    </location>
</feature>
<evidence type="ECO:0000313" key="3">
    <source>
        <dbReference type="Proteomes" id="UP001302126"/>
    </source>
</evidence>
<dbReference type="EMBL" id="MU864432">
    <property type="protein sequence ID" value="KAK4186087.1"/>
    <property type="molecule type" value="Genomic_DNA"/>
</dbReference>
<feature type="region of interest" description="Disordered" evidence="1">
    <location>
        <begin position="81"/>
        <end position="344"/>
    </location>
</feature>
<gene>
    <name evidence="2" type="ORF">QBC35DRAFT_284910</name>
</gene>
<accession>A0AAN6WTP9</accession>
<feature type="compositionally biased region" description="Low complexity" evidence="1">
    <location>
        <begin position="84"/>
        <end position="97"/>
    </location>
</feature>
<reference evidence="2" key="2">
    <citation type="submission" date="2023-05" db="EMBL/GenBank/DDBJ databases">
        <authorList>
            <consortium name="Lawrence Berkeley National Laboratory"/>
            <person name="Steindorff A."/>
            <person name="Hensen N."/>
            <person name="Bonometti L."/>
            <person name="Westerberg I."/>
            <person name="Brannstrom I.O."/>
            <person name="Guillou S."/>
            <person name="Cros-Aarteil S."/>
            <person name="Calhoun S."/>
            <person name="Haridas S."/>
            <person name="Kuo A."/>
            <person name="Mondo S."/>
            <person name="Pangilinan J."/>
            <person name="Riley R."/>
            <person name="Labutti K."/>
            <person name="Andreopoulos B."/>
            <person name="Lipzen A."/>
            <person name="Chen C."/>
            <person name="Yanf M."/>
            <person name="Daum C."/>
            <person name="Ng V."/>
            <person name="Clum A."/>
            <person name="Ohm R."/>
            <person name="Martin F."/>
            <person name="Silar P."/>
            <person name="Natvig D."/>
            <person name="Lalanne C."/>
            <person name="Gautier V."/>
            <person name="Ament-Velasquez S.L."/>
            <person name="Kruys A."/>
            <person name="Hutchinson M.I."/>
            <person name="Powell A.J."/>
            <person name="Barry K."/>
            <person name="Miller A.N."/>
            <person name="Grigoriev I.V."/>
            <person name="Debuchy R."/>
            <person name="Gladieux P."/>
            <person name="Thoren M.H."/>
            <person name="Johannesson H."/>
        </authorList>
    </citation>
    <scope>NUCLEOTIDE SEQUENCE</scope>
    <source>
        <strain evidence="2">PSN309</strain>
    </source>
</reference>
<dbReference type="AlphaFoldDB" id="A0AAN6WTP9"/>
<dbReference type="PANTHER" id="PTHR12507">
    <property type="entry name" value="REDUCED GROWTH PHENOTYPE 1 RGP1, YEAST -RELATED"/>
    <property type="match status" value="1"/>
</dbReference>
<feature type="compositionally biased region" description="Polar residues" evidence="1">
    <location>
        <begin position="245"/>
        <end position="259"/>
    </location>
</feature>
<protein>
    <submittedName>
        <fullName evidence="2">Rgp1-domain-containing protein</fullName>
    </submittedName>
</protein>
<keyword evidence="3" id="KW-1185">Reference proteome</keyword>
<sequence>MSPDGPNSSNNSTSTITNNSKFSSNIRVFVRWHEQVVFAGEEVKCTITFKNVARTPATLSSSGSGGGSCLSTPTALKPFSQQLAGASSSRQHHASSAAERHGALRQPSPLHPGASAGRAKPNVSGLAPPPVGRGGHHRSSLSLSVPSAASRARAGSVQGPPPPWTPATPNSPVTRSSGGSQSQKNGHGHKRSVSIISIGSSVSGVGGEDGSSIAGSSKSGRPGRGHARASSLQIMPRGGLFNGPRSATTPRLPSSQSSPLFHASYPPERSINGRHSPGTSSNATDTPRVGFPRVSPTSDPSNNPLTEFKFPMSHSPGTPGTPGWRAEDELLSPTGSMGPPNSLPVRLREQVPTINEHGANLSARVLSTTSIAGTPRSSGEFYSISNHSSETLASEYVLHQPLRSQQRPPHSRRTSNMSPGAVRPPESLMMGYAQVQGSFTLDGSLVNLGPFEAVKRKAVVGGQGGGVVGLETTAKRDSGLLRGFGWGNITSSIGELLGGGELSSIKEMRGIASSKAVPLLSTPQSILFVDLQLAPGESKAYEYTFKLPKGLPPTHRGKAMKISYSLVIGTQRPGGAKEQQVKSVDVPFRVLGSVNSHGEILGHDLMSPYIILRDQAVVKAASTNHHQSHQRAKSSRAPALPATGNTSTITSFLSYVDELLLRPQENPTASLLSPTATMPSSRRPSTYSMSDAGFGGLPPPTAKEAIDLAIIRSNMTSSGQQSANRFEIARNGRRVGVVMLARPAYRLGEVVTLAIDFTGAGVPCYAVHAALETSEKIDPSLALRSEASVHRVTRKVWVSHSEATMYARRIVFNPTIPVSATPEFVTSGVGLEWKVRLEFVVPVQISPASKSLDNVAEENQDEDDDDLQPQEGEDGEGGEERRSKSQQQGLLVSRNHQQKQHQQQHPLLEEISRDDRGGLVLVAVENLTCESFEVAVPLRVYGAVCTGLEKLERDEAMEEGLVV</sequence>
<feature type="region of interest" description="Disordered" evidence="1">
    <location>
        <begin position="621"/>
        <end position="643"/>
    </location>
</feature>
<feature type="region of interest" description="Disordered" evidence="1">
    <location>
        <begin position="401"/>
        <end position="423"/>
    </location>
</feature>
<comment type="caution">
    <text evidence="2">The sequence shown here is derived from an EMBL/GenBank/DDBJ whole genome shotgun (WGS) entry which is preliminary data.</text>
</comment>
<evidence type="ECO:0000313" key="2">
    <source>
        <dbReference type="EMBL" id="KAK4186087.1"/>
    </source>
</evidence>
<feature type="compositionally biased region" description="Low complexity" evidence="1">
    <location>
        <begin position="193"/>
        <end position="203"/>
    </location>
</feature>
<proteinExistence type="predicted"/>
<dbReference type="Proteomes" id="UP001302126">
    <property type="component" value="Unassembled WGS sequence"/>
</dbReference>
<organism evidence="2 3">
    <name type="scientific">Podospora australis</name>
    <dbReference type="NCBI Taxonomy" id="1536484"/>
    <lineage>
        <taxon>Eukaryota</taxon>
        <taxon>Fungi</taxon>
        <taxon>Dikarya</taxon>
        <taxon>Ascomycota</taxon>
        <taxon>Pezizomycotina</taxon>
        <taxon>Sordariomycetes</taxon>
        <taxon>Sordariomycetidae</taxon>
        <taxon>Sordariales</taxon>
        <taxon>Podosporaceae</taxon>
        <taxon>Podospora</taxon>
    </lineage>
</organism>
<evidence type="ECO:0000256" key="1">
    <source>
        <dbReference type="SAM" id="MobiDB-lite"/>
    </source>
</evidence>
<feature type="compositionally biased region" description="Low complexity" evidence="1">
    <location>
        <begin position="140"/>
        <end position="157"/>
    </location>
</feature>
<feature type="region of interest" description="Disordered" evidence="1">
    <location>
        <begin position="666"/>
        <end position="687"/>
    </location>
</feature>
<feature type="compositionally biased region" description="Polar residues" evidence="1">
    <location>
        <begin position="173"/>
        <end position="185"/>
    </location>
</feature>